<dbReference type="InterPro" id="IPR051454">
    <property type="entry name" value="RNA/ubiquinone_mod_enzymes"/>
</dbReference>
<evidence type="ECO:0000313" key="7">
    <source>
        <dbReference type="Proteomes" id="UP000326354"/>
    </source>
</evidence>
<dbReference type="InterPro" id="IPR001539">
    <property type="entry name" value="Peptidase_U32"/>
</dbReference>
<proteinExistence type="inferred from homology"/>
<evidence type="ECO:0000256" key="3">
    <source>
        <dbReference type="ARBA" id="ARBA00038374"/>
    </source>
</evidence>
<dbReference type="PANTHER" id="PTHR30217:SF6">
    <property type="entry name" value="TRNA HYDROXYLATION PROTEIN P"/>
    <property type="match status" value="1"/>
</dbReference>
<sequence>MPQHKAELLMPAGSLTKLKVAILYGADAVYLGTPDMSLRTKSDFSLEDVMEGLEFVRKHNKRAYLTLNLFSHNKDIDKLSVFLDTIRQVKPDGLIVADPGVFEYVKEYAPELELHVSTQANVCSWLSVKFWEKQGASLCVLAREVSFNELREIRQKCPNIKLEAFIHGAMCMTYSGRCLLSNFMTERGANQGNCAHNCRWNYKLHLQLKDGTRKELSLTPENIELFDFLLEEGFRPGEFMPFEEDGRGSYIMNSRDLCLMPKLDEYLKLGIDSLKVEGRNKGPYYAAVVARAYRRAIDAWYENPEKWCYKKYMQELYTVPNRGYSLAFHDGRLTNLSHSYDDSTSGSEWEFAGLVTKWDADSFCILPKNRLQKGDVLEFVSPNSGNNILLRMYEFIDAKNGRVSDAVHAGRQTEIRIPFSLFNYDDPNLLREILPPYTVIRKEKFLTNRQQTKISLDRASQNLELGRTNEECYQTKKQQLQDSIDNEDTTKKRTRSPRQGVEGCCGRGCNGCLIFLHDPAYAKARELLSKKKMGEKLTYNAITTS</sequence>
<feature type="domain" description="Peptidase family U32 C-terminal" evidence="5">
    <location>
        <begin position="348"/>
        <end position="421"/>
    </location>
</feature>
<feature type="region of interest" description="Disordered" evidence="4">
    <location>
        <begin position="476"/>
        <end position="498"/>
    </location>
</feature>
<keyword evidence="2" id="KW-0378">Hydrolase</keyword>
<dbReference type="Gene3D" id="2.40.30.10">
    <property type="entry name" value="Translation factors"/>
    <property type="match status" value="1"/>
</dbReference>
<dbReference type="KEGG" id="uam:UABAM_00411"/>
<organism evidence="6 7">
    <name type="scientific">Uabimicrobium amorphum</name>
    <dbReference type="NCBI Taxonomy" id="2596890"/>
    <lineage>
        <taxon>Bacteria</taxon>
        <taxon>Pseudomonadati</taxon>
        <taxon>Planctomycetota</taxon>
        <taxon>Candidatus Uabimicrobiia</taxon>
        <taxon>Candidatus Uabimicrobiales</taxon>
        <taxon>Candidatus Uabimicrobiaceae</taxon>
        <taxon>Candidatus Uabimicrobium</taxon>
    </lineage>
</organism>
<keyword evidence="1" id="KW-0645">Protease</keyword>
<comment type="similarity">
    <text evidence="3">Belongs to the peptidase U32 family.</text>
</comment>
<dbReference type="OrthoDB" id="9807498at2"/>
<dbReference type="GO" id="GO:0008233">
    <property type="term" value="F:peptidase activity"/>
    <property type="evidence" value="ECO:0007669"/>
    <property type="project" value="UniProtKB-KW"/>
</dbReference>
<reference evidence="6 7" key="1">
    <citation type="submission" date="2019-08" db="EMBL/GenBank/DDBJ databases">
        <title>Complete genome sequence of Candidatus Uab amorphum.</title>
        <authorList>
            <person name="Shiratori T."/>
            <person name="Suzuki S."/>
            <person name="Kakizawa Y."/>
            <person name="Ishida K."/>
        </authorList>
    </citation>
    <scope>NUCLEOTIDE SEQUENCE [LARGE SCALE GENOMIC DNA]</scope>
    <source>
        <strain evidence="6 7">SRT547</strain>
    </source>
</reference>
<dbReference type="EMBL" id="AP019860">
    <property type="protein sequence ID" value="BBM82068.1"/>
    <property type="molecule type" value="Genomic_DNA"/>
</dbReference>
<evidence type="ECO:0000256" key="2">
    <source>
        <dbReference type="ARBA" id="ARBA00022801"/>
    </source>
</evidence>
<evidence type="ECO:0000256" key="1">
    <source>
        <dbReference type="ARBA" id="ARBA00022670"/>
    </source>
</evidence>
<dbReference type="RefSeq" id="WP_151966324.1">
    <property type="nucleotide sequence ID" value="NZ_AP019860.1"/>
</dbReference>
<dbReference type="AlphaFoldDB" id="A0A5S9IHT2"/>
<dbReference type="Pfam" id="PF01136">
    <property type="entry name" value="Peptidase_U32"/>
    <property type="match status" value="1"/>
</dbReference>
<dbReference type="GO" id="GO:0006508">
    <property type="term" value="P:proteolysis"/>
    <property type="evidence" value="ECO:0007669"/>
    <property type="project" value="UniProtKB-KW"/>
</dbReference>
<dbReference type="PROSITE" id="PS01276">
    <property type="entry name" value="PEPTIDASE_U32"/>
    <property type="match status" value="1"/>
</dbReference>
<evidence type="ECO:0000313" key="6">
    <source>
        <dbReference type="EMBL" id="BBM82068.1"/>
    </source>
</evidence>
<dbReference type="Proteomes" id="UP000326354">
    <property type="component" value="Chromosome"/>
</dbReference>
<dbReference type="PANTHER" id="PTHR30217">
    <property type="entry name" value="PEPTIDASE U32 FAMILY"/>
    <property type="match status" value="1"/>
</dbReference>
<name>A0A5S9IHT2_UABAM</name>
<gene>
    <name evidence="6" type="ORF">UABAM_00411</name>
</gene>
<accession>A0A5S9IHT2</accession>
<keyword evidence="7" id="KW-1185">Reference proteome</keyword>
<protein>
    <submittedName>
        <fullName evidence="6">Peptidase U32</fullName>
    </submittedName>
</protein>
<evidence type="ECO:0000259" key="5">
    <source>
        <dbReference type="Pfam" id="PF16325"/>
    </source>
</evidence>
<dbReference type="InterPro" id="IPR032525">
    <property type="entry name" value="Peptidase_U32_C"/>
</dbReference>
<dbReference type="Pfam" id="PF16325">
    <property type="entry name" value="Peptidase_U32_C"/>
    <property type="match status" value="1"/>
</dbReference>
<evidence type="ECO:0000256" key="4">
    <source>
        <dbReference type="SAM" id="MobiDB-lite"/>
    </source>
</evidence>